<accession>A0A284RZ00</accession>
<proteinExistence type="predicted"/>
<keyword evidence="3" id="KW-1185">Reference proteome</keyword>
<dbReference type="OMA" id="ANRCIIV"/>
<reference evidence="3" key="1">
    <citation type="journal article" date="2017" name="Nat. Ecol. Evol.">
        <title>Genome expansion and lineage-specific genetic innovations in the forest pathogenic fungi Armillaria.</title>
        <authorList>
            <person name="Sipos G."/>
            <person name="Prasanna A.N."/>
            <person name="Walter M.C."/>
            <person name="O'Connor E."/>
            <person name="Balint B."/>
            <person name="Krizsan K."/>
            <person name="Kiss B."/>
            <person name="Hess J."/>
            <person name="Varga T."/>
            <person name="Slot J."/>
            <person name="Riley R."/>
            <person name="Boka B."/>
            <person name="Rigling D."/>
            <person name="Barry K."/>
            <person name="Lee J."/>
            <person name="Mihaltcheva S."/>
            <person name="LaButti K."/>
            <person name="Lipzen A."/>
            <person name="Waldron R."/>
            <person name="Moloney N.M."/>
            <person name="Sperisen C."/>
            <person name="Kredics L."/>
            <person name="Vagvoelgyi C."/>
            <person name="Patrignani A."/>
            <person name="Fitzpatrick D."/>
            <person name="Nagy I."/>
            <person name="Doyle S."/>
            <person name="Anderson J.B."/>
            <person name="Grigoriev I.V."/>
            <person name="Gueldener U."/>
            <person name="Muensterkoetter M."/>
            <person name="Nagy L.G."/>
        </authorList>
    </citation>
    <scope>NUCLEOTIDE SEQUENCE [LARGE SCALE GENOMIC DNA]</scope>
    <source>
        <strain evidence="3">C18/9</strain>
    </source>
</reference>
<dbReference type="EMBL" id="FUEG01000022">
    <property type="protein sequence ID" value="SJL13992.1"/>
    <property type="molecule type" value="Genomic_DNA"/>
</dbReference>
<dbReference type="AlphaFoldDB" id="A0A284RZ00"/>
<gene>
    <name evidence="2" type="ORF">ARMOST_17444</name>
</gene>
<sequence length="221" mass="24224">METPLDTAPSFASTQSQSQPQSTPLSYANVVTKSNPFADPRHSDVIAKAKLANRCIIVRPMTEEARATMAKHSEKELVKEVNDALLIATTTANDTLHVVPEDVSIVGVRKLANGGIIYTLNSDEAATWLREPMALENMAQAVGEGNNVSLQLNNVIVPFAPTTIDIENEDTWRNIKTSSELATGTIRSIRFLKPVEHHQQGQREAHLVVGFDSWEQANKAI</sequence>
<feature type="compositionally biased region" description="Low complexity" evidence="1">
    <location>
        <begin position="13"/>
        <end position="24"/>
    </location>
</feature>
<dbReference type="Proteomes" id="UP000219338">
    <property type="component" value="Unassembled WGS sequence"/>
</dbReference>
<protein>
    <submittedName>
        <fullName evidence="2">Uncharacterized protein</fullName>
    </submittedName>
</protein>
<organism evidence="2 3">
    <name type="scientific">Armillaria ostoyae</name>
    <name type="common">Armillaria root rot fungus</name>
    <dbReference type="NCBI Taxonomy" id="47428"/>
    <lineage>
        <taxon>Eukaryota</taxon>
        <taxon>Fungi</taxon>
        <taxon>Dikarya</taxon>
        <taxon>Basidiomycota</taxon>
        <taxon>Agaricomycotina</taxon>
        <taxon>Agaricomycetes</taxon>
        <taxon>Agaricomycetidae</taxon>
        <taxon>Agaricales</taxon>
        <taxon>Marasmiineae</taxon>
        <taxon>Physalacriaceae</taxon>
        <taxon>Armillaria</taxon>
    </lineage>
</organism>
<name>A0A284RZ00_ARMOS</name>
<dbReference type="OrthoDB" id="4230923at2759"/>
<evidence type="ECO:0000313" key="2">
    <source>
        <dbReference type="EMBL" id="SJL13992.1"/>
    </source>
</evidence>
<evidence type="ECO:0000256" key="1">
    <source>
        <dbReference type="SAM" id="MobiDB-lite"/>
    </source>
</evidence>
<feature type="region of interest" description="Disordered" evidence="1">
    <location>
        <begin position="1"/>
        <end position="25"/>
    </location>
</feature>
<evidence type="ECO:0000313" key="3">
    <source>
        <dbReference type="Proteomes" id="UP000219338"/>
    </source>
</evidence>